<dbReference type="SUPFAM" id="SSF52540">
    <property type="entry name" value="P-loop containing nucleoside triphosphate hydrolases"/>
    <property type="match status" value="1"/>
</dbReference>
<reference evidence="5 6" key="1">
    <citation type="journal article" date="2022" name="Front. Microbiol.">
        <title>High genomic differentiation and limited gene flow indicate recent cryptic speciation within the genus Laspinema (cyanobacteria).</title>
        <authorList>
            <person name="Stanojkovic A."/>
            <person name="Skoupy S."/>
            <person name="Skaloud P."/>
            <person name="Dvorak P."/>
        </authorList>
    </citation>
    <scope>NUCLEOTIDE SEQUENCE [LARGE SCALE GENOMIC DNA]</scope>
    <source>
        <strain evidence="5 6">D2a</strain>
    </source>
</reference>
<evidence type="ECO:0000256" key="1">
    <source>
        <dbReference type="ARBA" id="ARBA00006914"/>
    </source>
</evidence>
<name>A0ABT2MV91_9CYAN</name>
<keyword evidence="3 5" id="KW-0067">ATP-binding</keyword>
<dbReference type="Gene3D" id="3.40.50.300">
    <property type="entry name" value="P-loop containing nucleotide triphosphate hydrolases"/>
    <property type="match status" value="1"/>
</dbReference>
<dbReference type="EMBL" id="JAMXFF010000023">
    <property type="protein sequence ID" value="MCT7967816.1"/>
    <property type="molecule type" value="Genomic_DNA"/>
</dbReference>
<dbReference type="InterPro" id="IPR027417">
    <property type="entry name" value="P-loop_NTPase"/>
</dbReference>
<comment type="caution">
    <text evidence="5">The sequence shown here is derived from an EMBL/GenBank/DDBJ whole genome shotgun (WGS) entry which is preliminary data.</text>
</comment>
<comment type="similarity">
    <text evidence="1">Belongs to the AAA ATPase family.</text>
</comment>
<dbReference type="PANTHER" id="PTHR23073">
    <property type="entry name" value="26S PROTEASOME REGULATORY SUBUNIT"/>
    <property type="match status" value="1"/>
</dbReference>
<proteinExistence type="inferred from homology"/>
<protein>
    <submittedName>
        <fullName evidence="5">ATP-binding protein</fullName>
    </submittedName>
</protein>
<evidence type="ECO:0000256" key="3">
    <source>
        <dbReference type="ARBA" id="ARBA00022840"/>
    </source>
</evidence>
<dbReference type="InterPro" id="IPR050221">
    <property type="entry name" value="26S_Proteasome_ATPase"/>
</dbReference>
<accession>A0ABT2MV91</accession>
<dbReference type="Proteomes" id="UP001525890">
    <property type="component" value="Unassembled WGS sequence"/>
</dbReference>
<keyword evidence="2" id="KW-0547">Nucleotide-binding</keyword>
<evidence type="ECO:0000256" key="2">
    <source>
        <dbReference type="ARBA" id="ARBA00022741"/>
    </source>
</evidence>
<evidence type="ECO:0000313" key="6">
    <source>
        <dbReference type="Proteomes" id="UP001525890"/>
    </source>
</evidence>
<dbReference type="CDD" id="cd19481">
    <property type="entry name" value="RecA-like_protease"/>
    <property type="match status" value="1"/>
</dbReference>
<dbReference type="RefSeq" id="WP_368007377.1">
    <property type="nucleotide sequence ID" value="NZ_JAMXFF010000023.1"/>
</dbReference>
<gene>
    <name evidence="5" type="ORF">NG799_15855</name>
</gene>
<organism evidence="5 6">
    <name type="scientific">Laspinema palackyanum D2a</name>
    <dbReference type="NCBI Taxonomy" id="2953684"/>
    <lineage>
        <taxon>Bacteria</taxon>
        <taxon>Bacillati</taxon>
        <taxon>Cyanobacteriota</taxon>
        <taxon>Cyanophyceae</taxon>
        <taxon>Oscillatoriophycideae</taxon>
        <taxon>Oscillatoriales</taxon>
        <taxon>Laspinemataceae</taxon>
        <taxon>Laspinema</taxon>
        <taxon>Laspinema palackyanum</taxon>
    </lineage>
</organism>
<keyword evidence="6" id="KW-1185">Reference proteome</keyword>
<feature type="domain" description="AAA+ ATPase" evidence="4">
    <location>
        <begin position="202"/>
        <end position="334"/>
    </location>
</feature>
<dbReference type="InterPro" id="IPR003959">
    <property type="entry name" value="ATPase_AAA_core"/>
</dbReference>
<evidence type="ECO:0000259" key="4">
    <source>
        <dbReference type="SMART" id="SM00382"/>
    </source>
</evidence>
<dbReference type="Pfam" id="PF00004">
    <property type="entry name" value="AAA"/>
    <property type="match status" value="1"/>
</dbReference>
<sequence>MWREAQFQNALLYLENIDVLHSHEHAIAYQYLLSTLADYQGSAILAGVPPWIPASTEALGIVTVPFTIPDVTQRRLCWQNYLTSTDISLEDSELNALVDCFRLTPDQIANAVATAINTAHWQSQVKSKLQNPNLADLFAAARAQSGHHLTGLARKIEPKYQLNDIILPEEQKTQLREICNQAKYRSIVLEKWGFDCHLSLGKGLNVLFLGQPGTGKTMAAEAIAQELQLDLYKIDLSQIVSKYIGETDKNLDRIFTAAASSNAILLFDEADAIFGKRSEVKDARDRYANIEIGYLLQKMEEYEGIAILTTNLSNNIDDAFLRRLSFIIPFPFPKEAERYQIWQNIFPDKTPRRADLNLEFMARTLEIAGGNIRNIALAAAFLAAAEGEEIGMPHLIRATRREYQKMGKLFMTESLGKYGNL</sequence>
<evidence type="ECO:0000313" key="5">
    <source>
        <dbReference type="EMBL" id="MCT7967816.1"/>
    </source>
</evidence>
<dbReference type="GO" id="GO:0005524">
    <property type="term" value="F:ATP binding"/>
    <property type="evidence" value="ECO:0007669"/>
    <property type="project" value="UniProtKB-KW"/>
</dbReference>
<dbReference type="InterPro" id="IPR003593">
    <property type="entry name" value="AAA+_ATPase"/>
</dbReference>
<dbReference type="SMART" id="SM00382">
    <property type="entry name" value="AAA"/>
    <property type="match status" value="1"/>
</dbReference>